<evidence type="ECO:0000256" key="2">
    <source>
        <dbReference type="ARBA" id="ARBA00007242"/>
    </source>
</evidence>
<gene>
    <name evidence="16" type="primary">LOC115458159</name>
</gene>
<dbReference type="PANTHER" id="PTHR24061">
    <property type="entry name" value="CALCIUM-SENSING RECEPTOR-RELATED"/>
    <property type="match status" value="1"/>
</dbReference>
<dbReference type="InParanoid" id="A0A6P7X149"/>
<reference evidence="16" key="1">
    <citation type="submission" date="2025-08" db="UniProtKB">
        <authorList>
            <consortium name="RefSeq"/>
        </authorList>
    </citation>
    <scope>IDENTIFICATION</scope>
</reference>
<keyword evidence="8 12" id="KW-0472">Membrane</keyword>
<feature type="transmembrane region" description="Helical" evidence="12">
    <location>
        <begin position="826"/>
        <end position="849"/>
    </location>
</feature>
<feature type="transmembrane region" description="Helical" evidence="12">
    <location>
        <begin position="637"/>
        <end position="658"/>
    </location>
</feature>
<keyword evidence="5 13" id="KW-0732">Signal</keyword>
<dbReference type="PROSITE" id="PS00980">
    <property type="entry name" value="G_PROTEIN_RECEP_F3_2"/>
    <property type="match status" value="1"/>
</dbReference>
<evidence type="ECO:0000256" key="1">
    <source>
        <dbReference type="ARBA" id="ARBA00004651"/>
    </source>
</evidence>
<evidence type="ECO:0000259" key="14">
    <source>
        <dbReference type="PROSITE" id="PS50259"/>
    </source>
</evidence>
<keyword evidence="7" id="KW-0297">G-protein coupled receptor</keyword>
<feature type="domain" description="G-protein coupled receptors family 3 profile" evidence="14">
    <location>
        <begin position="600"/>
        <end position="864"/>
    </location>
</feature>
<evidence type="ECO:0000313" key="16">
    <source>
        <dbReference type="RefSeq" id="XP_030043874.1"/>
    </source>
</evidence>
<evidence type="ECO:0000256" key="11">
    <source>
        <dbReference type="ARBA" id="ARBA00023224"/>
    </source>
</evidence>
<evidence type="ECO:0000256" key="13">
    <source>
        <dbReference type="SAM" id="SignalP"/>
    </source>
</evidence>
<comment type="similarity">
    <text evidence="2">Belongs to the G-protein coupled receptor 3 family.</text>
</comment>
<dbReference type="OrthoDB" id="5984008at2759"/>
<feature type="transmembrane region" description="Helical" evidence="12">
    <location>
        <begin position="794"/>
        <end position="814"/>
    </location>
</feature>
<feature type="chain" id="PRO_5027566674" evidence="13">
    <location>
        <begin position="20"/>
        <end position="904"/>
    </location>
</feature>
<dbReference type="InterPro" id="IPR038550">
    <property type="entry name" value="GPCR_3_9-Cys_sf"/>
</dbReference>
<feature type="transmembrane region" description="Helical" evidence="12">
    <location>
        <begin position="600"/>
        <end position="625"/>
    </location>
</feature>
<evidence type="ECO:0000256" key="5">
    <source>
        <dbReference type="ARBA" id="ARBA00022729"/>
    </source>
</evidence>
<keyword evidence="15" id="KW-1185">Reference proteome</keyword>
<evidence type="ECO:0000256" key="4">
    <source>
        <dbReference type="ARBA" id="ARBA00022692"/>
    </source>
</evidence>
<dbReference type="AlphaFoldDB" id="A0A6P7X149"/>
<dbReference type="InterPro" id="IPR028082">
    <property type="entry name" value="Peripla_BP_I"/>
</dbReference>
<evidence type="ECO:0000256" key="9">
    <source>
        <dbReference type="ARBA" id="ARBA00023170"/>
    </source>
</evidence>
<evidence type="ECO:0000256" key="3">
    <source>
        <dbReference type="ARBA" id="ARBA00022475"/>
    </source>
</evidence>
<dbReference type="InterPro" id="IPR017979">
    <property type="entry name" value="GPCR_3_CS"/>
</dbReference>
<feature type="signal peptide" evidence="13">
    <location>
        <begin position="1"/>
        <end position="19"/>
    </location>
</feature>
<dbReference type="RefSeq" id="XP_030043874.1">
    <property type="nucleotide sequence ID" value="XM_030188014.1"/>
</dbReference>
<keyword evidence="11" id="KW-0807">Transducer</keyword>
<keyword evidence="3" id="KW-1003">Cell membrane</keyword>
<dbReference type="FunFam" id="3.40.50.2300:FF:000728">
    <property type="entry name" value="Uncharacterized protein"/>
    <property type="match status" value="1"/>
</dbReference>
<evidence type="ECO:0000313" key="15">
    <source>
        <dbReference type="Proteomes" id="UP000515156"/>
    </source>
</evidence>
<comment type="subcellular location">
    <subcellularLocation>
        <location evidence="1">Cell membrane</location>
        <topology evidence="1">Multi-pass membrane protein</topology>
    </subcellularLocation>
</comment>
<accession>A0A6P7X149</accession>
<dbReference type="PROSITE" id="PS50259">
    <property type="entry name" value="G_PROTEIN_RECEP_F3_4"/>
    <property type="match status" value="1"/>
</dbReference>
<dbReference type="CDD" id="cd06365">
    <property type="entry name" value="PBP1_pheromone_receptor"/>
    <property type="match status" value="1"/>
</dbReference>
<dbReference type="PRINTS" id="PR00248">
    <property type="entry name" value="GPCRMGR"/>
</dbReference>
<feature type="transmembrane region" description="Helical" evidence="12">
    <location>
        <begin position="759"/>
        <end position="782"/>
    </location>
</feature>
<name>A0A6P7X149_9AMPH</name>
<organism evidence="15 16">
    <name type="scientific">Microcaecilia unicolor</name>
    <dbReference type="NCBI Taxonomy" id="1415580"/>
    <lineage>
        <taxon>Eukaryota</taxon>
        <taxon>Metazoa</taxon>
        <taxon>Chordata</taxon>
        <taxon>Craniata</taxon>
        <taxon>Vertebrata</taxon>
        <taxon>Euteleostomi</taxon>
        <taxon>Amphibia</taxon>
        <taxon>Gymnophiona</taxon>
        <taxon>Siphonopidae</taxon>
        <taxon>Microcaecilia</taxon>
    </lineage>
</organism>
<evidence type="ECO:0000256" key="12">
    <source>
        <dbReference type="SAM" id="Phobius"/>
    </source>
</evidence>
<keyword evidence="9" id="KW-0675">Receptor</keyword>
<proteinExistence type="inferred from homology"/>
<evidence type="ECO:0000256" key="7">
    <source>
        <dbReference type="ARBA" id="ARBA00023040"/>
    </source>
</evidence>
<dbReference type="Proteomes" id="UP000515156">
    <property type="component" value="Chromosome 14"/>
</dbReference>
<feature type="transmembrane region" description="Helical" evidence="12">
    <location>
        <begin position="670"/>
        <end position="694"/>
    </location>
</feature>
<dbReference type="GO" id="GO:0004930">
    <property type="term" value="F:G protein-coupled receptor activity"/>
    <property type="evidence" value="ECO:0007669"/>
    <property type="project" value="UniProtKB-KW"/>
</dbReference>
<dbReference type="CDD" id="cd15283">
    <property type="entry name" value="7tmC_V2R_pheromone"/>
    <property type="match status" value="1"/>
</dbReference>
<dbReference type="KEGG" id="muo:115458159"/>
<dbReference type="InterPro" id="IPR011500">
    <property type="entry name" value="GPCR_3_9-Cys_dom"/>
</dbReference>
<evidence type="ECO:0000256" key="6">
    <source>
        <dbReference type="ARBA" id="ARBA00022989"/>
    </source>
</evidence>
<dbReference type="GO" id="GO:0005886">
    <property type="term" value="C:plasma membrane"/>
    <property type="evidence" value="ECO:0007669"/>
    <property type="project" value="UniProtKB-SubCell"/>
</dbReference>
<keyword evidence="10" id="KW-0325">Glycoprotein</keyword>
<dbReference type="PANTHER" id="PTHR24061:SF584">
    <property type="entry name" value="VOMERONASAL TYPE-2 RECEPTOR 26"/>
    <property type="match status" value="1"/>
</dbReference>
<dbReference type="Pfam" id="PF01094">
    <property type="entry name" value="ANF_receptor"/>
    <property type="match status" value="1"/>
</dbReference>
<dbReference type="FunFam" id="2.10.50.30:FF:000002">
    <property type="entry name" value="Vomeronasal 2 receptor, h1"/>
    <property type="match status" value="1"/>
</dbReference>
<keyword evidence="6 12" id="KW-1133">Transmembrane helix</keyword>
<dbReference type="Gene3D" id="2.10.50.30">
    <property type="entry name" value="GPCR, family 3, nine cysteines domain"/>
    <property type="match status" value="1"/>
</dbReference>
<dbReference type="FunFam" id="3.40.50.2300:FF:000125">
    <property type="entry name" value="Vomeronasal 2, receptor 88"/>
    <property type="match status" value="1"/>
</dbReference>
<evidence type="ECO:0000256" key="8">
    <source>
        <dbReference type="ARBA" id="ARBA00023136"/>
    </source>
</evidence>
<feature type="transmembrane region" description="Helical" evidence="12">
    <location>
        <begin position="714"/>
        <end position="733"/>
    </location>
</feature>
<dbReference type="InterPro" id="IPR017978">
    <property type="entry name" value="GPCR_3_C"/>
</dbReference>
<dbReference type="PRINTS" id="PR01535">
    <property type="entry name" value="VOMERONASL2R"/>
</dbReference>
<dbReference type="InterPro" id="IPR000337">
    <property type="entry name" value="GPCR_3"/>
</dbReference>
<keyword evidence="4 12" id="KW-0812">Transmembrane</keyword>
<evidence type="ECO:0000256" key="10">
    <source>
        <dbReference type="ARBA" id="ARBA00023180"/>
    </source>
</evidence>
<dbReference type="SUPFAM" id="SSF53822">
    <property type="entry name" value="Periplasmic binding protein-like I"/>
    <property type="match status" value="1"/>
</dbReference>
<dbReference type="GeneID" id="115458159"/>
<dbReference type="Pfam" id="PF07562">
    <property type="entry name" value="NCD3G"/>
    <property type="match status" value="1"/>
</dbReference>
<dbReference type="InterPro" id="IPR004073">
    <property type="entry name" value="GPCR_3_vmron_rcpt_2"/>
</dbReference>
<dbReference type="InterPro" id="IPR000068">
    <property type="entry name" value="GPCR_3_Ca_sens_rcpt-rel"/>
</dbReference>
<dbReference type="InterPro" id="IPR001828">
    <property type="entry name" value="ANF_lig-bd_rcpt"/>
</dbReference>
<sequence length="904" mass="102401">MILCPLIMGSSWFLMVVSGAFTGTQNPESSCAPGSLRVTGYSKTGDLILGGIIQMTLFAKADAYSFESYPKTFVCNTRNIRYNRHLLAFYFAIQEINQNAKMLPNITLGFNIYDSCSEAGVSLCGVLNILSGEKEPVPGYRCHQQGQVVGFIGSPSSVTSLAIARLTAIYRYPQISYGSMDPLFNDRTEFPLFYRTVPNDHSQYSAMIQLLNYFRWNWVGIITTDEEGDQRASEGLKREIIKSGNCVAFVEVVSLLLISTKEQLARMDSIFNRVHQSRANVVIIYTTKSYLSQIFCSERWHKIAEKQWITSAAMFSHTELNYLYVVSKCIMFNGSLGFAIHNGEIPGFKDFLHNIRPSTFPDPSFLQSLWRDAFRCELPYRPRRTGYPNCTGEEILSDLSVSQFDLETFWFTYCVYISVYAMAHALNNMCTAKPQLWKHHQIEFQPWQLSQYIKEVHFKTPQGHEIFFDEKGEVPTSFDIINWILLPNRTFISINVGSFNPLAPKNKQLTVNQNAISWNPHFKQTPRSVCSESCAPGHRKVLDKQKPVCCFDCFPCARGEYSNRTDLENCMTCPEDQWPSKKKDECLPRVIEFLSYGDPLGAILTAIVIVFSIITALVLGIFLKYRDTPVVKANNRDLSYILLISLILSFLCSLMFIGHPGQVTCLFQQVAFGIIFTIVVSSILAKTITVLIAFRATKPSRKLSKWIGTKVSSYLVFLCSSGEIVICIVWLFISPPFPEYNTKSETGKMILQCNEGSTIAFYSVIGYMGFLALLCFIVAFLVRKLPDSFNEAQFITFSMLVFCSVWVSFIPAYLSTKGKFMVAVEVFAILASSAGLLGCIFIPKCYIILLRPDLNTRKHLIEKQHFNKQNEIEIVSHHHFAHIPSAKKSRNVHLSAHIHYVKTP</sequence>
<dbReference type="Pfam" id="PF00003">
    <property type="entry name" value="7tm_3"/>
    <property type="match status" value="1"/>
</dbReference>
<dbReference type="Gene3D" id="3.40.50.2300">
    <property type="match status" value="2"/>
</dbReference>
<protein>
    <submittedName>
        <fullName evidence="16">Vomeronasal type-2 receptor 26-like</fullName>
    </submittedName>
</protein>